<dbReference type="STRING" id="69332.A0A388LMF1"/>
<feature type="transmembrane region" description="Helical" evidence="2">
    <location>
        <begin position="526"/>
        <end position="545"/>
    </location>
</feature>
<dbReference type="InterPro" id="IPR029044">
    <property type="entry name" value="Nucleotide-diphossugar_trans"/>
</dbReference>
<evidence type="ECO:0000313" key="4">
    <source>
        <dbReference type="EMBL" id="GBG83487.1"/>
    </source>
</evidence>
<evidence type="ECO:0008006" key="6">
    <source>
        <dbReference type="Google" id="ProtNLM"/>
    </source>
</evidence>
<dbReference type="PANTHER" id="PTHR11183">
    <property type="entry name" value="GLYCOGENIN SUBFAMILY MEMBER"/>
    <property type="match status" value="1"/>
</dbReference>
<dbReference type="InterPro" id="IPR050587">
    <property type="entry name" value="GNT1/Glycosyltrans_8"/>
</dbReference>
<keyword evidence="3" id="KW-0732">Signal</keyword>
<evidence type="ECO:0000256" key="3">
    <source>
        <dbReference type="SAM" id="SignalP"/>
    </source>
</evidence>
<feature type="chain" id="PRO_5017304853" description="GT8-family glycosyltransferase" evidence="3">
    <location>
        <begin position="19"/>
        <end position="618"/>
    </location>
</feature>
<evidence type="ECO:0000256" key="2">
    <source>
        <dbReference type="SAM" id="Phobius"/>
    </source>
</evidence>
<dbReference type="Gramene" id="GBG83487">
    <property type="protein sequence ID" value="GBG83487"/>
    <property type="gene ID" value="CBR_g37199"/>
</dbReference>
<comment type="caution">
    <text evidence="4">The sequence shown here is derived from an EMBL/GenBank/DDBJ whole genome shotgun (WGS) entry which is preliminary data.</text>
</comment>
<proteinExistence type="predicted"/>
<keyword evidence="2" id="KW-0472">Membrane</keyword>
<feature type="signal peptide" evidence="3">
    <location>
        <begin position="1"/>
        <end position="18"/>
    </location>
</feature>
<gene>
    <name evidence="4" type="ORF">CBR_g37199</name>
</gene>
<accession>A0A388LMF1</accession>
<feature type="region of interest" description="Disordered" evidence="1">
    <location>
        <begin position="54"/>
        <end position="81"/>
    </location>
</feature>
<organism evidence="4 5">
    <name type="scientific">Chara braunii</name>
    <name type="common">Braun's stonewort</name>
    <dbReference type="NCBI Taxonomy" id="69332"/>
    <lineage>
        <taxon>Eukaryota</taxon>
        <taxon>Viridiplantae</taxon>
        <taxon>Streptophyta</taxon>
        <taxon>Charophyceae</taxon>
        <taxon>Charales</taxon>
        <taxon>Characeae</taxon>
        <taxon>Chara</taxon>
    </lineage>
</organism>
<name>A0A388LMF1_CHABU</name>
<dbReference type="Proteomes" id="UP000265515">
    <property type="component" value="Unassembled WGS sequence"/>
</dbReference>
<dbReference type="EMBL" id="BFEA01000441">
    <property type="protein sequence ID" value="GBG83487.1"/>
    <property type="molecule type" value="Genomic_DNA"/>
</dbReference>
<evidence type="ECO:0000313" key="5">
    <source>
        <dbReference type="Proteomes" id="UP000265515"/>
    </source>
</evidence>
<dbReference type="OrthoDB" id="2014201at2759"/>
<feature type="transmembrane region" description="Helical" evidence="2">
    <location>
        <begin position="364"/>
        <end position="383"/>
    </location>
</feature>
<sequence>MAAFRLMVFLLLLAGTQCIVGEYSGTPTGAENFKIEVMQLVDRWLDGLNQPSSERLGSFDDGNGGGGGGGSGREGGNGELGFFGQVNRSDQSHLETGREVRNAYATMLYVGTPRDWEYYTAMRVMLRSLLKTRPRADVIVLATSDVPEDWIHTLRYEDGVQVVIVPNVPSPYHDTDPTFSKRFVHVLNKLWAWGLVKYDRIVMLDSDDLFLQNTDELFLCGEFCAVFIDPYRFHTGLFVLKPSRERLYEVFAKLANTSFTPSDGGDQGFLIASYPELLGQPLFVPPSDGVALNGTFRLQFGYQLDASYYNLKHHWQIPASMAKVITFPAAPSLKPWYWWSWPLLSLSLKWHEQRRELLGYKKEAPVLLGLALLWSVLVFCGALQMMKCVRENLSQEFVDYLPISYFLEEHSQDSVSHIQGGKGVVTSKETEGTNGVDSPSKCSAGSGLLRSPDWKLCSESKEQARAVHCPTVKVSFVVLLVLSYIVPGLLIPSTVYCRVAWALYFGGTLSCLLCLCGLYSAPIAMFAPWLIGLFTFSVLAPPLHRNALEELLFLFFMTAIFGASTVHLVRELTSWKPRALLLKRGWTKGNPAWHLLATFHLLAVRVRSCCGSRAICRR</sequence>
<dbReference type="SUPFAM" id="SSF53448">
    <property type="entry name" value="Nucleotide-diphospho-sugar transferases"/>
    <property type="match status" value="1"/>
</dbReference>
<feature type="transmembrane region" description="Helical" evidence="2">
    <location>
        <begin position="501"/>
        <end position="519"/>
    </location>
</feature>
<evidence type="ECO:0000256" key="1">
    <source>
        <dbReference type="SAM" id="MobiDB-lite"/>
    </source>
</evidence>
<keyword evidence="5" id="KW-1185">Reference proteome</keyword>
<dbReference type="AlphaFoldDB" id="A0A388LMF1"/>
<keyword evidence="2" id="KW-0812">Transmembrane</keyword>
<dbReference type="Gene3D" id="3.90.550.10">
    <property type="entry name" value="Spore Coat Polysaccharide Biosynthesis Protein SpsA, Chain A"/>
    <property type="match status" value="1"/>
</dbReference>
<feature type="transmembrane region" description="Helical" evidence="2">
    <location>
        <begin position="551"/>
        <end position="569"/>
    </location>
</feature>
<reference evidence="4 5" key="1">
    <citation type="journal article" date="2018" name="Cell">
        <title>The Chara Genome: Secondary Complexity and Implications for Plant Terrestrialization.</title>
        <authorList>
            <person name="Nishiyama T."/>
            <person name="Sakayama H."/>
            <person name="Vries J.D."/>
            <person name="Buschmann H."/>
            <person name="Saint-Marcoux D."/>
            <person name="Ullrich K.K."/>
            <person name="Haas F.B."/>
            <person name="Vanderstraeten L."/>
            <person name="Becker D."/>
            <person name="Lang D."/>
            <person name="Vosolsobe S."/>
            <person name="Rombauts S."/>
            <person name="Wilhelmsson P.K.I."/>
            <person name="Janitza P."/>
            <person name="Kern R."/>
            <person name="Heyl A."/>
            <person name="Rumpler F."/>
            <person name="Villalobos L.I.A.C."/>
            <person name="Clay J.M."/>
            <person name="Skokan R."/>
            <person name="Toyoda A."/>
            <person name="Suzuki Y."/>
            <person name="Kagoshima H."/>
            <person name="Schijlen E."/>
            <person name="Tajeshwar N."/>
            <person name="Catarino B."/>
            <person name="Hetherington A.J."/>
            <person name="Saltykova A."/>
            <person name="Bonnot C."/>
            <person name="Breuninger H."/>
            <person name="Symeonidi A."/>
            <person name="Radhakrishnan G.V."/>
            <person name="Van Nieuwerburgh F."/>
            <person name="Deforce D."/>
            <person name="Chang C."/>
            <person name="Karol K.G."/>
            <person name="Hedrich R."/>
            <person name="Ulvskov P."/>
            <person name="Glockner G."/>
            <person name="Delwiche C.F."/>
            <person name="Petrasek J."/>
            <person name="Van de Peer Y."/>
            <person name="Friml J."/>
            <person name="Beilby M."/>
            <person name="Dolan L."/>
            <person name="Kohara Y."/>
            <person name="Sugano S."/>
            <person name="Fujiyama A."/>
            <person name="Delaux P.-M."/>
            <person name="Quint M."/>
            <person name="TheiBen G."/>
            <person name="Hagemann M."/>
            <person name="Harholt J."/>
            <person name="Dunand C."/>
            <person name="Zachgo S."/>
            <person name="Langdale J."/>
            <person name="Maumus F."/>
            <person name="Straeten D.V.D."/>
            <person name="Gould S.B."/>
            <person name="Rensing S.A."/>
        </authorList>
    </citation>
    <scope>NUCLEOTIDE SEQUENCE [LARGE SCALE GENOMIC DNA]</scope>
    <source>
        <strain evidence="4 5">S276</strain>
    </source>
</reference>
<keyword evidence="2" id="KW-1133">Transmembrane helix</keyword>
<feature type="compositionally biased region" description="Gly residues" evidence="1">
    <location>
        <begin position="62"/>
        <end position="81"/>
    </location>
</feature>
<protein>
    <recommendedName>
        <fullName evidence="6">GT8-family glycosyltransferase</fullName>
    </recommendedName>
</protein>
<feature type="transmembrane region" description="Helical" evidence="2">
    <location>
        <begin position="474"/>
        <end position="495"/>
    </location>
</feature>